<feature type="domain" description="Fido" evidence="3">
    <location>
        <begin position="357"/>
        <end position="501"/>
    </location>
</feature>
<dbReference type="OrthoDB" id="9807853at2"/>
<dbReference type="GO" id="GO:0005524">
    <property type="term" value="F:ATP binding"/>
    <property type="evidence" value="ECO:0007669"/>
    <property type="project" value="UniProtKB-KW"/>
</dbReference>
<dbReference type="PROSITE" id="PS51459">
    <property type="entry name" value="FIDO"/>
    <property type="match status" value="1"/>
</dbReference>
<dbReference type="InterPro" id="IPR040198">
    <property type="entry name" value="Fido_containing"/>
</dbReference>
<dbReference type="PANTHER" id="PTHR13504">
    <property type="entry name" value="FIDO DOMAIN-CONTAINING PROTEIN DDB_G0283145"/>
    <property type="match status" value="1"/>
</dbReference>
<evidence type="ECO:0000313" key="4">
    <source>
        <dbReference type="EMBL" id="PLW70296.1"/>
    </source>
</evidence>
<evidence type="ECO:0000259" key="3">
    <source>
        <dbReference type="PROSITE" id="PS51459"/>
    </source>
</evidence>
<dbReference type="Pfam" id="PF02661">
    <property type="entry name" value="Fic"/>
    <property type="match status" value="1"/>
</dbReference>
<gene>
    <name evidence="4" type="ORF">C0039_03565</name>
</gene>
<comment type="caution">
    <text evidence="4">The sequence shown here is derived from an EMBL/GenBank/DDBJ whole genome shotgun (WGS) entry which is preliminary data.</text>
</comment>
<proteinExistence type="predicted"/>
<sequence>MATPSEKLAESLESLKDLQDRGVVAIRSRDLTRTHRERLLKNGFLQEVIKGWYISSRPDEQAGESTSWYAAFWAFSASYLSIRFGQDWCLSPEQSVALHAGNWTVPRQLLVRAKRPRNNVTRLPHNTSLLDIRAELPDEEDTVIREGMRLFSLPAALIACTPSTYRQHPTDIRTALSLVSDASDLLTRLLEGGHSTIAGRLAGAFRNIGRNDIADNISGSMEAAGYTIRETDPFEATSPIVFSGRESSPYVSRLRILWTEMREQVLKDFPPSPGLPEDKTAYLKQVDDLYTSDAYHSLSIEGYRVNTELIERVKAGAWNPDSDEGDQEHRDAMAARGYWQAFQAVKQSIERILEGANPGATIRQDHSIWYRELWAPSVTAGILQPADLAGYRNGPVYIRRSMHAPPNREAVRDLMPAFFDLLEEETESAVRVVLGHFIFVYIHPYMDGNGRIGRFLMNTMMAAGGYPWTIIPIEKRSEYMASLESASVDQDIQPFSRFLAQLVER</sequence>
<dbReference type="Proteomes" id="UP000235005">
    <property type="component" value="Unassembled WGS sequence"/>
</dbReference>
<evidence type="ECO:0000256" key="1">
    <source>
        <dbReference type="PIRSR" id="PIRSR640198-1"/>
    </source>
</evidence>
<dbReference type="PANTHER" id="PTHR13504:SF38">
    <property type="entry name" value="FIDO DOMAIN-CONTAINING PROTEIN"/>
    <property type="match status" value="1"/>
</dbReference>
<feature type="binding site" evidence="2">
    <location>
        <begin position="447"/>
        <end position="454"/>
    </location>
    <ligand>
        <name>ATP</name>
        <dbReference type="ChEBI" id="CHEBI:30616"/>
    </ligand>
</feature>
<dbReference type="SUPFAM" id="SSF140931">
    <property type="entry name" value="Fic-like"/>
    <property type="match status" value="1"/>
</dbReference>
<feature type="active site" evidence="1">
    <location>
        <position position="443"/>
    </location>
</feature>
<protein>
    <submittedName>
        <fullName evidence="4">Cell filamentation protein Fic</fullName>
    </submittedName>
</protein>
<accession>A0A2N5X729</accession>
<organism evidence="4 5">
    <name type="scientific">Pseudohalioglobus lutimaris</name>
    <dbReference type="NCBI Taxonomy" id="1737061"/>
    <lineage>
        <taxon>Bacteria</taxon>
        <taxon>Pseudomonadati</taxon>
        <taxon>Pseudomonadota</taxon>
        <taxon>Gammaproteobacteria</taxon>
        <taxon>Cellvibrionales</taxon>
        <taxon>Halieaceae</taxon>
        <taxon>Pseudohalioglobus</taxon>
    </lineage>
</organism>
<keyword evidence="2" id="KW-0547">Nucleotide-binding</keyword>
<dbReference type="InterPro" id="IPR036597">
    <property type="entry name" value="Fido-like_dom_sf"/>
</dbReference>
<evidence type="ECO:0000256" key="2">
    <source>
        <dbReference type="PIRSR" id="PIRSR640198-2"/>
    </source>
</evidence>
<keyword evidence="5" id="KW-1185">Reference proteome</keyword>
<dbReference type="AlphaFoldDB" id="A0A2N5X729"/>
<evidence type="ECO:0000313" key="5">
    <source>
        <dbReference type="Proteomes" id="UP000235005"/>
    </source>
</evidence>
<dbReference type="InterPro" id="IPR003812">
    <property type="entry name" value="Fido"/>
</dbReference>
<reference evidence="4 5" key="1">
    <citation type="submission" date="2018-01" db="EMBL/GenBank/DDBJ databases">
        <title>The draft genome sequence of Halioglobus lutimaris HF004.</title>
        <authorList>
            <person name="Du Z.-J."/>
            <person name="Shi M.-J."/>
        </authorList>
    </citation>
    <scope>NUCLEOTIDE SEQUENCE [LARGE SCALE GENOMIC DNA]</scope>
    <source>
        <strain evidence="4 5">HF004</strain>
    </source>
</reference>
<name>A0A2N5X729_9GAMM</name>
<dbReference type="Gene3D" id="1.10.3290.10">
    <property type="entry name" value="Fido-like domain"/>
    <property type="match status" value="1"/>
</dbReference>
<dbReference type="EMBL" id="PKUS01000002">
    <property type="protein sequence ID" value="PLW70296.1"/>
    <property type="molecule type" value="Genomic_DNA"/>
</dbReference>
<keyword evidence="2" id="KW-0067">ATP-binding</keyword>